<name>A0A318T4D1_9HYPH</name>
<dbReference type="InterPro" id="IPR006073">
    <property type="entry name" value="GTP-bd"/>
</dbReference>
<dbReference type="GO" id="GO:0005737">
    <property type="term" value="C:cytoplasm"/>
    <property type="evidence" value="ECO:0007669"/>
    <property type="project" value="UniProtKB-SubCell"/>
</dbReference>
<dbReference type="EC" id="3.6.-.-" evidence="8"/>
<evidence type="ECO:0000256" key="8">
    <source>
        <dbReference type="HAMAP-Rule" id="MF_00379"/>
    </source>
</evidence>
<dbReference type="Pfam" id="PF01926">
    <property type="entry name" value="MMR_HSR1"/>
    <property type="match status" value="1"/>
</dbReference>
<evidence type="ECO:0000256" key="4">
    <source>
        <dbReference type="ARBA" id="ARBA00022801"/>
    </source>
</evidence>
<dbReference type="Proteomes" id="UP000247454">
    <property type="component" value="Unassembled WGS sequence"/>
</dbReference>
<dbReference type="Pfam" id="PF10396">
    <property type="entry name" value="TrmE_N"/>
    <property type="match status" value="1"/>
</dbReference>
<dbReference type="PANTHER" id="PTHR42714">
    <property type="entry name" value="TRNA MODIFICATION GTPASE GTPBP3"/>
    <property type="match status" value="1"/>
</dbReference>
<dbReference type="NCBIfam" id="TIGR00231">
    <property type="entry name" value="small_GTP"/>
    <property type="match status" value="1"/>
</dbReference>
<dbReference type="EMBL" id="QJTF01000005">
    <property type="protein sequence ID" value="PYE89059.1"/>
    <property type="molecule type" value="Genomic_DNA"/>
</dbReference>
<keyword evidence="12" id="KW-1185">Reference proteome</keyword>
<dbReference type="InterPro" id="IPR027368">
    <property type="entry name" value="MnmE_dom2"/>
</dbReference>
<proteinExistence type="inferred from homology"/>
<keyword evidence="8" id="KW-0479">Metal-binding</keyword>
<dbReference type="PANTHER" id="PTHR42714:SF2">
    <property type="entry name" value="TRNA MODIFICATION GTPASE GTPBP3, MITOCHONDRIAL"/>
    <property type="match status" value="1"/>
</dbReference>
<organism evidence="11 12">
    <name type="scientific">Phyllobacterium leguminum</name>
    <dbReference type="NCBI Taxonomy" id="314237"/>
    <lineage>
        <taxon>Bacteria</taxon>
        <taxon>Pseudomonadati</taxon>
        <taxon>Pseudomonadota</taxon>
        <taxon>Alphaproteobacteria</taxon>
        <taxon>Hyphomicrobiales</taxon>
        <taxon>Phyllobacteriaceae</taxon>
        <taxon>Phyllobacterium</taxon>
    </lineage>
</organism>
<dbReference type="InterPro" id="IPR031168">
    <property type="entry name" value="G_TrmE"/>
</dbReference>
<feature type="binding site" evidence="8">
    <location>
        <position position="86"/>
    </location>
    <ligand>
        <name>(6S)-5-formyl-5,6,7,8-tetrahydrofolate</name>
        <dbReference type="ChEBI" id="CHEBI:57457"/>
    </ligand>
</feature>
<dbReference type="CDD" id="cd14858">
    <property type="entry name" value="TrmE_N"/>
    <property type="match status" value="1"/>
</dbReference>
<evidence type="ECO:0000256" key="6">
    <source>
        <dbReference type="ARBA" id="ARBA00022958"/>
    </source>
</evidence>
<dbReference type="InterPro" id="IPR018948">
    <property type="entry name" value="GTP-bd_TrmE_N"/>
</dbReference>
<comment type="caution">
    <text evidence="11">The sequence shown here is derived from an EMBL/GenBank/DDBJ whole genome shotgun (WGS) entry which is preliminary data.</text>
</comment>
<comment type="subunit">
    <text evidence="8">Homodimer. Heterotetramer of two MnmE and two MnmG subunits.</text>
</comment>
<dbReference type="NCBIfam" id="NF003661">
    <property type="entry name" value="PRK05291.1-3"/>
    <property type="match status" value="1"/>
</dbReference>
<dbReference type="HAMAP" id="MF_00379">
    <property type="entry name" value="GTPase_MnmE"/>
    <property type="match status" value="1"/>
</dbReference>
<evidence type="ECO:0000256" key="2">
    <source>
        <dbReference type="ARBA" id="ARBA00022694"/>
    </source>
</evidence>
<dbReference type="InterPro" id="IPR027266">
    <property type="entry name" value="TrmE/GcvT-like"/>
</dbReference>
<feature type="binding site" evidence="8">
    <location>
        <begin position="277"/>
        <end position="280"/>
    </location>
    <ligand>
        <name>GTP</name>
        <dbReference type="ChEBI" id="CHEBI:37565"/>
    </ligand>
</feature>
<dbReference type="SUPFAM" id="SSF52540">
    <property type="entry name" value="P-loop containing nucleoside triphosphate hydrolases"/>
    <property type="match status" value="1"/>
</dbReference>
<dbReference type="GO" id="GO:0005525">
    <property type="term" value="F:GTP binding"/>
    <property type="evidence" value="ECO:0007669"/>
    <property type="project" value="UniProtKB-UniRule"/>
</dbReference>
<keyword evidence="8" id="KW-0963">Cytoplasm</keyword>
<evidence type="ECO:0000313" key="12">
    <source>
        <dbReference type="Proteomes" id="UP000247454"/>
    </source>
</evidence>
<feature type="binding site" evidence="8">
    <location>
        <position position="445"/>
    </location>
    <ligand>
        <name>(6S)-5-formyl-5,6,7,8-tetrahydrofolate</name>
        <dbReference type="ChEBI" id="CHEBI:57457"/>
    </ligand>
</feature>
<evidence type="ECO:0000313" key="11">
    <source>
        <dbReference type="EMBL" id="PYE89059.1"/>
    </source>
</evidence>
<keyword evidence="4 8" id="KW-0378">Hydrolase</keyword>
<dbReference type="InterPro" id="IPR004520">
    <property type="entry name" value="GTPase_MnmE"/>
</dbReference>
<dbReference type="GO" id="GO:0003924">
    <property type="term" value="F:GTPase activity"/>
    <property type="evidence" value="ECO:0007669"/>
    <property type="project" value="UniProtKB-UniRule"/>
</dbReference>
<sequence length="445" mass="48562">MMNDMQSVFRDTIFALSSGRLPSGVAVIRLSGPDVRFVIETIMSGMPEPRKATYRSFHSRDSELLDRGLVIYFPGPGSFTGEDCAEFHLHGGAAVIDRFLSELSSFKNCRIAEPGEFTRRAFSNGKMDLTVAEGLADLIAAETESQRRLALQAASGVQHGLYMGWRKELLQARALIEAELDFADESDVPGSVSQQVWRNMDDLTVRIDKHLADGKRASIFRDGLHVAIVGAPNAGKSSLLNQLAGREVAIISEEAGTTRDLIEVKLDLGGIPVFVTDTAGIREASSVVEKIGIARAHERAASADVVLLLEDMCDPEQVALSDIEGEIWRIGNKMDLPGADMQTALDYRISARSGEGIDELIDAIRQFAEAKAGTISDALPTRRRHMNLLEAAKLNIVEAIEGESLSLELRAEHLRRASQTLGRITGDVDVEDILDVIFSQFCIGK</sequence>
<protein>
    <recommendedName>
        <fullName evidence="8">tRNA modification GTPase MnmE</fullName>
        <ecNumber evidence="8">3.6.-.-</ecNumber>
    </recommendedName>
</protein>
<reference evidence="11 12" key="1">
    <citation type="submission" date="2018-06" db="EMBL/GenBank/DDBJ databases">
        <title>Genomic Encyclopedia of Type Strains, Phase III (KMG-III): the genomes of soil and plant-associated and newly described type strains.</title>
        <authorList>
            <person name="Whitman W."/>
        </authorList>
    </citation>
    <scope>NUCLEOTIDE SEQUENCE [LARGE SCALE GENOMIC DNA]</scope>
    <source>
        <strain evidence="11 12">ORS 1419</strain>
    </source>
</reference>
<dbReference type="Gene3D" id="3.30.1360.120">
    <property type="entry name" value="Probable tRNA modification gtpase trme, domain 1"/>
    <property type="match status" value="1"/>
</dbReference>
<gene>
    <name evidence="8" type="primary">mnmE</name>
    <name evidence="8" type="synonym">trmE</name>
    <name evidence="11" type="ORF">C7477_105162</name>
</gene>
<dbReference type="CDD" id="cd04164">
    <property type="entry name" value="trmE"/>
    <property type="match status" value="1"/>
</dbReference>
<keyword evidence="5 8" id="KW-0460">Magnesium</keyword>
<dbReference type="GO" id="GO:0046872">
    <property type="term" value="F:metal ion binding"/>
    <property type="evidence" value="ECO:0007669"/>
    <property type="project" value="UniProtKB-KW"/>
</dbReference>
<dbReference type="Gene3D" id="3.40.50.300">
    <property type="entry name" value="P-loop containing nucleotide triphosphate hydrolases"/>
    <property type="match status" value="1"/>
</dbReference>
<feature type="binding site" evidence="8">
    <location>
        <begin position="350"/>
        <end position="352"/>
    </location>
    <ligand>
        <name>GTP</name>
        <dbReference type="ChEBI" id="CHEBI:37565"/>
    </ligand>
</feature>
<comment type="cofactor">
    <cofactor evidence="8">
        <name>K(+)</name>
        <dbReference type="ChEBI" id="CHEBI:29103"/>
    </cofactor>
    <text evidence="8">Binds 1 potassium ion per subunit.</text>
</comment>
<dbReference type="NCBIfam" id="TIGR00450">
    <property type="entry name" value="mnmE_trmE_thdF"/>
    <property type="match status" value="1"/>
</dbReference>
<feature type="binding site" evidence="8">
    <location>
        <position position="126"/>
    </location>
    <ligand>
        <name>(6S)-5-formyl-5,6,7,8-tetrahydrofolate</name>
        <dbReference type="ChEBI" id="CHEBI:57457"/>
    </ligand>
</feature>
<dbReference type="InterPro" id="IPR027417">
    <property type="entry name" value="P-loop_NTPase"/>
</dbReference>
<keyword evidence="3 8" id="KW-0547">Nucleotide-binding</keyword>
<feature type="binding site" evidence="8">
    <location>
        <position position="29"/>
    </location>
    <ligand>
        <name>(6S)-5-formyl-5,6,7,8-tetrahydrofolate</name>
        <dbReference type="ChEBI" id="CHEBI:57457"/>
    </ligand>
</feature>
<dbReference type="InterPro" id="IPR005225">
    <property type="entry name" value="Small_GTP-bd"/>
</dbReference>
<evidence type="ECO:0000256" key="7">
    <source>
        <dbReference type="ARBA" id="ARBA00023134"/>
    </source>
</evidence>
<feature type="binding site" evidence="8">
    <location>
        <position position="237"/>
    </location>
    <ligand>
        <name>Mg(2+)</name>
        <dbReference type="ChEBI" id="CHEBI:18420"/>
    </ligand>
</feature>
<dbReference type="GO" id="GO:0030488">
    <property type="term" value="P:tRNA methylation"/>
    <property type="evidence" value="ECO:0007669"/>
    <property type="project" value="TreeGrafter"/>
</dbReference>
<dbReference type="SUPFAM" id="SSF116878">
    <property type="entry name" value="TrmE connector domain"/>
    <property type="match status" value="1"/>
</dbReference>
<evidence type="ECO:0000256" key="9">
    <source>
        <dbReference type="RuleBase" id="RU003313"/>
    </source>
</evidence>
<evidence type="ECO:0000256" key="3">
    <source>
        <dbReference type="ARBA" id="ARBA00022741"/>
    </source>
</evidence>
<feature type="domain" description="TrmE-type G" evidence="10">
    <location>
        <begin position="223"/>
        <end position="369"/>
    </location>
</feature>
<dbReference type="AlphaFoldDB" id="A0A318T4D1"/>
<dbReference type="PROSITE" id="PS51709">
    <property type="entry name" value="G_TRME"/>
    <property type="match status" value="1"/>
</dbReference>
<comment type="caution">
    <text evidence="8">Lacks conserved residue(s) required for the propagation of feature annotation.</text>
</comment>
<dbReference type="InterPro" id="IPR025867">
    <property type="entry name" value="MnmE_helical"/>
</dbReference>
<comment type="similarity">
    <text evidence="1 8 9">Belongs to the TRAFAC class TrmE-Era-EngA-EngB-Septin-like GTPase superfamily. TrmE GTPase family.</text>
</comment>
<keyword evidence="6 8" id="KW-0630">Potassium</keyword>
<evidence type="ECO:0000256" key="1">
    <source>
        <dbReference type="ARBA" id="ARBA00011043"/>
    </source>
</evidence>
<comment type="function">
    <text evidence="8">Exhibits a very high intrinsic GTPase hydrolysis rate. Involved in the addition of a carboxymethylaminomethyl (cmnm) group at the wobble position (U34) of certain tRNAs, forming tRNA-cmnm(5)s(2)U34.</text>
</comment>
<keyword evidence="7 8" id="KW-0342">GTP-binding</keyword>
<evidence type="ECO:0000259" key="10">
    <source>
        <dbReference type="PROSITE" id="PS51709"/>
    </source>
</evidence>
<comment type="subcellular location">
    <subcellularLocation>
        <location evidence="8">Cytoplasm</location>
    </subcellularLocation>
</comment>
<feature type="binding site" evidence="8">
    <location>
        <position position="258"/>
    </location>
    <ligand>
        <name>Mg(2+)</name>
        <dbReference type="ChEBI" id="CHEBI:18420"/>
    </ligand>
</feature>
<feature type="binding site" evidence="8">
    <location>
        <begin position="233"/>
        <end position="238"/>
    </location>
    <ligand>
        <name>GTP</name>
        <dbReference type="ChEBI" id="CHEBI:37565"/>
    </ligand>
</feature>
<dbReference type="FunFam" id="3.30.1360.120:FF:000007">
    <property type="entry name" value="tRNA modification GTPase GTPBP3, mitochondrial"/>
    <property type="match status" value="1"/>
</dbReference>
<feature type="binding site" evidence="8">
    <location>
        <begin position="252"/>
        <end position="258"/>
    </location>
    <ligand>
        <name>GTP</name>
        <dbReference type="ChEBI" id="CHEBI:37565"/>
    </ligand>
</feature>
<accession>A0A318T4D1</accession>
<keyword evidence="2 8" id="KW-0819">tRNA processing</keyword>
<evidence type="ECO:0000256" key="5">
    <source>
        <dbReference type="ARBA" id="ARBA00022842"/>
    </source>
</evidence>
<dbReference type="PRINTS" id="PR00326">
    <property type="entry name" value="GTP1OBG"/>
</dbReference>
<dbReference type="Pfam" id="PF12631">
    <property type="entry name" value="MnmE_helical"/>
    <property type="match status" value="1"/>
</dbReference>
<dbReference type="GO" id="GO:0002098">
    <property type="term" value="P:tRNA wobble uridine modification"/>
    <property type="evidence" value="ECO:0007669"/>
    <property type="project" value="TreeGrafter"/>
</dbReference>
<dbReference type="Gene3D" id="1.20.120.430">
    <property type="entry name" value="tRNA modification GTPase MnmE domain 2"/>
    <property type="match status" value="1"/>
</dbReference>